<keyword evidence="2" id="KW-0645">Protease</keyword>
<evidence type="ECO:0000256" key="1">
    <source>
        <dbReference type="ARBA" id="ARBA00001936"/>
    </source>
</evidence>
<evidence type="ECO:0000256" key="6">
    <source>
        <dbReference type="ARBA" id="ARBA00023211"/>
    </source>
</evidence>
<feature type="region of interest" description="Disordered" evidence="7">
    <location>
        <begin position="100"/>
        <end position="142"/>
    </location>
</feature>
<reference evidence="9 10" key="1">
    <citation type="submission" date="2023-05" db="EMBL/GenBank/DDBJ databases">
        <title>B98-5 Cell Line De Novo Hybrid Assembly: An Optical Mapping Approach.</title>
        <authorList>
            <person name="Kananen K."/>
            <person name="Auerbach J.A."/>
            <person name="Kautto E."/>
            <person name="Blachly J.S."/>
        </authorList>
    </citation>
    <scope>NUCLEOTIDE SEQUENCE [LARGE SCALE GENOMIC DNA]</scope>
    <source>
        <strain evidence="9">B95-8</strain>
        <tissue evidence="9">Cell line</tissue>
    </source>
</reference>
<keyword evidence="4" id="KW-0378">Hydrolase</keyword>
<dbReference type="SUPFAM" id="SSF55920">
    <property type="entry name" value="Creatinase/aminopeptidase"/>
    <property type="match status" value="1"/>
</dbReference>
<proteinExistence type="predicted"/>
<dbReference type="PANTHER" id="PTHR48480:SF2">
    <property type="entry name" value="PEPTIDASE D"/>
    <property type="match status" value="1"/>
</dbReference>
<evidence type="ECO:0000259" key="8">
    <source>
        <dbReference type="Pfam" id="PF00557"/>
    </source>
</evidence>
<evidence type="ECO:0000256" key="4">
    <source>
        <dbReference type="ARBA" id="ARBA00022801"/>
    </source>
</evidence>
<feature type="domain" description="Peptidase M24" evidence="8">
    <location>
        <begin position="151"/>
        <end position="218"/>
    </location>
</feature>
<dbReference type="Proteomes" id="UP001266305">
    <property type="component" value="Unassembled WGS sequence"/>
</dbReference>
<dbReference type="PANTHER" id="PTHR48480">
    <property type="match status" value="1"/>
</dbReference>
<protein>
    <recommendedName>
        <fullName evidence="8">Peptidase M24 domain-containing protein</fullName>
    </recommendedName>
</protein>
<keyword evidence="6" id="KW-0464">Manganese</keyword>
<evidence type="ECO:0000256" key="3">
    <source>
        <dbReference type="ARBA" id="ARBA00022723"/>
    </source>
</evidence>
<dbReference type="Pfam" id="PF00557">
    <property type="entry name" value="Peptidase_M24"/>
    <property type="match status" value="1"/>
</dbReference>
<comment type="cofactor">
    <cofactor evidence="1">
        <name>Mn(2+)</name>
        <dbReference type="ChEBI" id="CHEBI:29035"/>
    </cofactor>
</comment>
<evidence type="ECO:0000256" key="5">
    <source>
        <dbReference type="ARBA" id="ARBA00023049"/>
    </source>
</evidence>
<dbReference type="Gene3D" id="3.90.230.10">
    <property type="entry name" value="Creatinase/methionine aminopeptidase superfamily"/>
    <property type="match status" value="1"/>
</dbReference>
<dbReference type="InterPro" id="IPR036005">
    <property type="entry name" value="Creatinase/aminopeptidase-like"/>
</dbReference>
<gene>
    <name evidence="9" type="ORF">P7K49_034073</name>
</gene>
<dbReference type="InterPro" id="IPR052433">
    <property type="entry name" value="X-Pro_dipept-like"/>
</dbReference>
<evidence type="ECO:0000313" key="9">
    <source>
        <dbReference type="EMBL" id="KAK2088166.1"/>
    </source>
</evidence>
<evidence type="ECO:0000313" key="10">
    <source>
        <dbReference type="Proteomes" id="UP001266305"/>
    </source>
</evidence>
<dbReference type="InterPro" id="IPR000994">
    <property type="entry name" value="Pept_M24"/>
</dbReference>
<organism evidence="9 10">
    <name type="scientific">Saguinus oedipus</name>
    <name type="common">Cotton-top tamarin</name>
    <name type="synonym">Oedipomidas oedipus</name>
    <dbReference type="NCBI Taxonomy" id="9490"/>
    <lineage>
        <taxon>Eukaryota</taxon>
        <taxon>Metazoa</taxon>
        <taxon>Chordata</taxon>
        <taxon>Craniata</taxon>
        <taxon>Vertebrata</taxon>
        <taxon>Euteleostomi</taxon>
        <taxon>Mammalia</taxon>
        <taxon>Eutheria</taxon>
        <taxon>Euarchontoglires</taxon>
        <taxon>Primates</taxon>
        <taxon>Haplorrhini</taxon>
        <taxon>Platyrrhini</taxon>
        <taxon>Cebidae</taxon>
        <taxon>Callitrichinae</taxon>
        <taxon>Saguinus</taxon>
    </lineage>
</organism>
<dbReference type="EMBL" id="JASSZA010000019">
    <property type="protein sequence ID" value="KAK2088166.1"/>
    <property type="molecule type" value="Genomic_DNA"/>
</dbReference>
<keyword evidence="10" id="KW-1185">Reference proteome</keyword>
<comment type="caution">
    <text evidence="9">The sequence shown here is derived from an EMBL/GenBank/DDBJ whole genome shotgun (WGS) entry which is preliminary data.</text>
</comment>
<keyword evidence="5" id="KW-0482">Metalloprotease</keyword>
<accession>A0ABQ9TTP6</accession>
<name>A0ABQ9TTP6_SAGOE</name>
<evidence type="ECO:0000256" key="7">
    <source>
        <dbReference type="SAM" id="MobiDB-lite"/>
    </source>
</evidence>
<evidence type="ECO:0000256" key="2">
    <source>
        <dbReference type="ARBA" id="ARBA00022670"/>
    </source>
</evidence>
<keyword evidence="3" id="KW-0479">Metal-binding</keyword>
<sequence>MENLGLGLGEPGLLLLGPVSTWAAWKESCGPEGLHSCLKSFFGFSSLASATPLARSGAWLRAAQPSASPTVLCGQLAPGVCTWAATGLLKRAQGTAGASLGCGSQWSESPRDWRQPSHARLSPDEGTASPGAAHQAPHLHSAQGVERINEPGLRSLRTARHLKPGMVLTVEPGIYFIDHLLDNALADPARACFFNREVLQRFRGFGGVRIEDDVVVTDNGIELLTCVPRTVEEIEACMAGCDKAFTSFSGPK</sequence>